<accession>A0ABD6DRD3</accession>
<dbReference type="InterPro" id="IPR003782">
    <property type="entry name" value="SCO1/SenC"/>
</dbReference>
<evidence type="ECO:0000256" key="3">
    <source>
        <dbReference type="PIRSR" id="PIRSR603782-2"/>
    </source>
</evidence>
<keyword evidence="5" id="KW-1185">Reference proteome</keyword>
<evidence type="ECO:0000313" key="5">
    <source>
        <dbReference type="Proteomes" id="UP001597034"/>
    </source>
</evidence>
<dbReference type="InterPro" id="IPR036249">
    <property type="entry name" value="Thioredoxin-like_sf"/>
</dbReference>
<comment type="caution">
    <text evidence="4">The sequence shown here is derived from an EMBL/GenBank/DDBJ whole genome shotgun (WGS) entry which is preliminary data.</text>
</comment>
<gene>
    <name evidence="4" type="ORF">ACFSBL_19965</name>
</gene>
<protein>
    <submittedName>
        <fullName evidence="4">SCO family protein</fullName>
    </submittedName>
</protein>
<keyword evidence="3" id="KW-1015">Disulfide bond</keyword>
<keyword evidence="2" id="KW-0186">Copper</keyword>
<feature type="disulfide bond" description="Redox-active" evidence="3">
    <location>
        <begin position="89"/>
        <end position="93"/>
    </location>
</feature>
<dbReference type="EMBL" id="JBHUDO010000004">
    <property type="protein sequence ID" value="MFD1647967.1"/>
    <property type="molecule type" value="Genomic_DNA"/>
</dbReference>
<name>A0ABD6DRD3_9EURY</name>
<dbReference type="RefSeq" id="WP_256401556.1">
    <property type="nucleotide sequence ID" value="NZ_JANHJR010000004.1"/>
</dbReference>
<feature type="binding site" evidence="2">
    <location>
        <position position="93"/>
    </location>
    <ligand>
        <name>Cu cation</name>
        <dbReference type="ChEBI" id="CHEBI:23378"/>
    </ligand>
</feature>
<dbReference type="SUPFAM" id="SSF52833">
    <property type="entry name" value="Thioredoxin-like"/>
    <property type="match status" value="1"/>
</dbReference>
<evidence type="ECO:0000313" key="4">
    <source>
        <dbReference type="EMBL" id="MFD1647967.1"/>
    </source>
</evidence>
<dbReference type="Pfam" id="PF02630">
    <property type="entry name" value="SCO1-SenC"/>
    <property type="match status" value="1"/>
</dbReference>
<reference evidence="4 5" key="1">
    <citation type="journal article" date="2019" name="Int. J. Syst. Evol. Microbiol.">
        <title>The Global Catalogue of Microorganisms (GCM) 10K type strain sequencing project: providing services to taxonomists for standard genome sequencing and annotation.</title>
        <authorList>
            <consortium name="The Broad Institute Genomics Platform"/>
            <consortium name="The Broad Institute Genome Sequencing Center for Infectious Disease"/>
            <person name="Wu L."/>
            <person name="Ma J."/>
        </authorList>
    </citation>
    <scope>NUCLEOTIDE SEQUENCE [LARGE SCALE GENOMIC DNA]</scope>
    <source>
        <strain evidence="4 5">CGMCC 1.10390</strain>
    </source>
</reference>
<organism evidence="4 5">
    <name type="scientific">Haloarchaeobius litoreus</name>
    <dbReference type="NCBI Taxonomy" id="755306"/>
    <lineage>
        <taxon>Archaea</taxon>
        <taxon>Methanobacteriati</taxon>
        <taxon>Methanobacteriota</taxon>
        <taxon>Stenosarchaea group</taxon>
        <taxon>Halobacteria</taxon>
        <taxon>Halobacteriales</taxon>
        <taxon>Halorubellaceae</taxon>
        <taxon>Haloarchaeobius</taxon>
    </lineage>
</organism>
<comment type="similarity">
    <text evidence="1">Belongs to the SCO1/2 family.</text>
</comment>
<evidence type="ECO:0000256" key="1">
    <source>
        <dbReference type="ARBA" id="ARBA00010996"/>
    </source>
</evidence>
<dbReference type="Proteomes" id="UP001597034">
    <property type="component" value="Unassembled WGS sequence"/>
</dbReference>
<proteinExistence type="inferred from homology"/>
<keyword evidence="2" id="KW-0479">Metal-binding</keyword>
<dbReference type="PROSITE" id="PS51257">
    <property type="entry name" value="PROKAR_LIPOPROTEIN"/>
    <property type="match status" value="1"/>
</dbReference>
<dbReference type="AlphaFoldDB" id="A0ABD6DRD3"/>
<feature type="binding site" evidence="2">
    <location>
        <position position="190"/>
    </location>
    <ligand>
        <name>Cu cation</name>
        <dbReference type="ChEBI" id="CHEBI:23378"/>
    </ligand>
</feature>
<feature type="binding site" evidence="2">
    <location>
        <position position="89"/>
    </location>
    <ligand>
        <name>Cu cation</name>
        <dbReference type="ChEBI" id="CHEBI:23378"/>
    </ligand>
</feature>
<sequence>MQRRTYLTATAGVAAASAGCLTSALGGNDGGETVLDPPADQQYDSGKLPYPAYGQVLPEFEVPDPLAGDVVVSDDLGGTLVVTAFFASCPVECVRLIGQLAGVQQGTVERGIDDEVTFLAITFDPERDDAETLREYGERMNIDMEAGNWRFLRPESAERAETVVDEKLGVTFDRIGAGESERLPGYDFRHLSLTFLRNPHGIVERAYRTDRPDHQRVLSDVETVVEATT</sequence>
<dbReference type="Gene3D" id="3.40.30.10">
    <property type="entry name" value="Glutaredoxin"/>
    <property type="match status" value="1"/>
</dbReference>
<evidence type="ECO:0000256" key="2">
    <source>
        <dbReference type="PIRSR" id="PIRSR603782-1"/>
    </source>
</evidence>
<dbReference type="CDD" id="cd02968">
    <property type="entry name" value="SCO"/>
    <property type="match status" value="1"/>
</dbReference>